<proteinExistence type="predicted"/>
<dbReference type="RefSeq" id="WP_315607751.1">
    <property type="nucleotide sequence ID" value="NZ_CP130318.1"/>
</dbReference>
<name>A0AA96LKY2_9BACL</name>
<sequence>MPNGNIALAASNGNWVRVYASSQGSSNSTYAQYDINFAHAVLWDPDRNRLWVNGQDPVTGVHILTALIVGGTAANPTLTEDPAYRKDLVPSRWAHDLQPYYNDKNKLVLTTSDGVYLYDKSTKSISKPSGDLQQNEVRSAGNLSTGEFYETRPDVNKSPAGACTINVWCTDTVDLYSSVDGSHVGSRTVTGAATYKARFWNPDYYGTTGQAEENLALNSPVSASSEYVSTYWGWGKGYATDGIVDSISGALGYSSQTGMTTNHTEWLEIDLPERQTFSSVTLYPRNDSGNIGAGFPIDFKIQVWNGSWVDRVSVTNYPIPGNAPQTFSWGFKDRTNKIRMYATNLRKVGGTDYLMQFAEVKVLHNSLTDGNNLATSSTVTASSSNESTYWGWGKGYVTDGERNSANGALGYSSATGVTANHTEWLVVDLASPKTISSINLFPRNDSGNVGAGFPIDFKLQIWDGTAWVDRVTKTGYPQPGNDGQSFSWGYSDTTSKVRIYATNLRKVGSTDYLMQFSEVEVH</sequence>
<dbReference type="KEGG" id="paun:MJA45_13415"/>
<protein>
    <submittedName>
        <fullName evidence="2">Discoidin domain-containing protein</fullName>
    </submittedName>
</protein>
<accession>A0AA96LKY2</accession>
<dbReference type="InterPro" id="IPR008979">
    <property type="entry name" value="Galactose-bd-like_sf"/>
</dbReference>
<feature type="domain" description="F5/8 type C" evidence="1">
    <location>
        <begin position="360"/>
        <end position="467"/>
    </location>
</feature>
<dbReference type="SUPFAM" id="SSF49785">
    <property type="entry name" value="Galactose-binding domain-like"/>
    <property type="match status" value="2"/>
</dbReference>
<dbReference type="PROSITE" id="PS50022">
    <property type="entry name" value="FA58C_3"/>
    <property type="match status" value="1"/>
</dbReference>
<dbReference type="Gene3D" id="2.60.120.260">
    <property type="entry name" value="Galactose-binding domain-like"/>
    <property type="match status" value="2"/>
</dbReference>
<reference evidence="2 3" key="1">
    <citation type="submission" date="2022-02" db="EMBL/GenBank/DDBJ databases">
        <title>Paenibacillus sp. MBLB1776 Whole Genome Shotgun Sequencing.</title>
        <authorList>
            <person name="Hwang C.Y."/>
            <person name="Cho E.-S."/>
            <person name="Seo M.-J."/>
        </authorList>
    </citation>
    <scope>NUCLEOTIDE SEQUENCE [LARGE SCALE GENOMIC DNA]</scope>
    <source>
        <strain evidence="2 3">MBLB1776</strain>
    </source>
</reference>
<dbReference type="EMBL" id="CP130318">
    <property type="protein sequence ID" value="WNQ13970.1"/>
    <property type="molecule type" value="Genomic_DNA"/>
</dbReference>
<dbReference type="InterPro" id="IPR000421">
    <property type="entry name" value="FA58C"/>
</dbReference>
<evidence type="ECO:0000313" key="2">
    <source>
        <dbReference type="EMBL" id="WNQ13970.1"/>
    </source>
</evidence>
<dbReference type="Pfam" id="PF00754">
    <property type="entry name" value="F5_F8_type_C"/>
    <property type="match status" value="2"/>
</dbReference>
<dbReference type="AlphaFoldDB" id="A0AA96LKY2"/>
<organism evidence="2 3">
    <name type="scientific">Paenibacillus aurantius</name>
    <dbReference type="NCBI Taxonomy" id="2918900"/>
    <lineage>
        <taxon>Bacteria</taxon>
        <taxon>Bacillati</taxon>
        <taxon>Bacillota</taxon>
        <taxon>Bacilli</taxon>
        <taxon>Bacillales</taxon>
        <taxon>Paenibacillaceae</taxon>
        <taxon>Paenibacillus</taxon>
    </lineage>
</organism>
<evidence type="ECO:0000313" key="3">
    <source>
        <dbReference type="Proteomes" id="UP001305702"/>
    </source>
</evidence>
<evidence type="ECO:0000259" key="1">
    <source>
        <dbReference type="PROSITE" id="PS50022"/>
    </source>
</evidence>
<gene>
    <name evidence="2" type="ORF">MJA45_13415</name>
</gene>
<dbReference type="Proteomes" id="UP001305702">
    <property type="component" value="Chromosome"/>
</dbReference>
<keyword evidence="3" id="KW-1185">Reference proteome</keyword>